<evidence type="ECO:0000256" key="1">
    <source>
        <dbReference type="ARBA" id="ARBA00022691"/>
    </source>
</evidence>
<evidence type="ECO:0000259" key="3">
    <source>
        <dbReference type="PROSITE" id="PS51668"/>
    </source>
</evidence>
<feature type="domain" description="TsaA-like" evidence="3">
    <location>
        <begin position="7"/>
        <end position="131"/>
    </location>
</feature>
<accession>A0A1I4ANJ8</accession>
<keyword evidence="4" id="KW-0489">Methyltransferase</keyword>
<comment type="caution">
    <text evidence="4">The sequence shown here is derived from an EMBL/GenBank/DDBJ whole genome shotgun (WGS) entry which is preliminary data.</text>
</comment>
<dbReference type="Proteomes" id="UP000199598">
    <property type="component" value="Unassembled WGS sequence"/>
</dbReference>
<evidence type="ECO:0000256" key="2">
    <source>
        <dbReference type="ARBA" id="ARBA00033753"/>
    </source>
</evidence>
<dbReference type="InterPro" id="IPR023370">
    <property type="entry name" value="TrmO-like_N"/>
</dbReference>
<organism evidence="4 5">
    <name type="scientific">Pseudovibrio ascidiaceicola</name>
    <dbReference type="NCBI Taxonomy" id="285279"/>
    <lineage>
        <taxon>Bacteria</taxon>
        <taxon>Pseudomonadati</taxon>
        <taxon>Pseudomonadota</taxon>
        <taxon>Alphaproteobacteria</taxon>
        <taxon>Hyphomicrobiales</taxon>
        <taxon>Stappiaceae</taxon>
        <taxon>Pseudovibrio</taxon>
    </lineage>
</organism>
<gene>
    <name evidence="4" type="ORF">SAMN04488518_106315</name>
</gene>
<dbReference type="InterPro" id="IPR040372">
    <property type="entry name" value="YaeB-like"/>
</dbReference>
<dbReference type="GO" id="GO:0008168">
    <property type="term" value="F:methyltransferase activity"/>
    <property type="evidence" value="ECO:0007669"/>
    <property type="project" value="UniProtKB-KW"/>
</dbReference>
<dbReference type="GO" id="GO:0032259">
    <property type="term" value="P:methylation"/>
    <property type="evidence" value="ECO:0007669"/>
    <property type="project" value="UniProtKB-KW"/>
</dbReference>
<evidence type="ECO:0000313" key="4">
    <source>
        <dbReference type="EMBL" id="SFK57954.1"/>
    </source>
</evidence>
<dbReference type="Pfam" id="PF01980">
    <property type="entry name" value="TrmO_N"/>
    <property type="match status" value="1"/>
</dbReference>
<sequence length="158" mass="17530">MQSLADLRSIGTITAANGRFQLNIHPEYTPALLHLSDFSHALILWWADQAVTEQDRSTLQFPAPYAKANNEIGTFASRSPARPNPIGLSLVSLLNVDEQSGLITIPYIDAEPGTPLLDIKPYFPASDKVEQSNGPDWCKHWPQSYEASADFNWTAEFT</sequence>
<dbReference type="InterPro" id="IPR036413">
    <property type="entry name" value="YaeB-like_sf"/>
</dbReference>
<dbReference type="CDD" id="cd09281">
    <property type="entry name" value="UPF0066"/>
    <property type="match status" value="1"/>
</dbReference>
<reference evidence="4 5" key="1">
    <citation type="submission" date="2016-10" db="EMBL/GenBank/DDBJ databases">
        <authorList>
            <person name="Varghese N."/>
            <person name="Submissions S."/>
        </authorList>
    </citation>
    <scope>NUCLEOTIDE SEQUENCE [LARGE SCALE GENOMIC DNA]</scope>
    <source>
        <strain evidence="4 5">DSM 16392</strain>
    </source>
</reference>
<proteinExistence type="inferred from homology"/>
<dbReference type="SUPFAM" id="SSF118196">
    <property type="entry name" value="YaeB-like"/>
    <property type="match status" value="1"/>
</dbReference>
<name>A0A1I4ANJ8_9HYPH</name>
<dbReference type="Gene3D" id="2.40.30.70">
    <property type="entry name" value="YaeB-like"/>
    <property type="match status" value="1"/>
</dbReference>
<keyword evidence="5" id="KW-1185">Reference proteome</keyword>
<keyword evidence="4" id="KW-0808">Transferase</keyword>
<dbReference type="InterPro" id="IPR036414">
    <property type="entry name" value="YaeB_N_sf"/>
</dbReference>
<keyword evidence="1" id="KW-0949">S-adenosyl-L-methionine</keyword>
<comment type="similarity">
    <text evidence="2">Belongs to the tRNA methyltransferase O family.</text>
</comment>
<dbReference type="PANTHER" id="PTHR12818">
    <property type="entry name" value="TRNA (ADENINE(37)-N6)-METHYLTRANSFERASE"/>
    <property type="match status" value="1"/>
</dbReference>
<dbReference type="PANTHER" id="PTHR12818:SF0">
    <property type="entry name" value="TRNA (ADENINE(37)-N6)-METHYLTRANSFERASE"/>
    <property type="match status" value="1"/>
</dbReference>
<dbReference type="EMBL" id="FOSK01000006">
    <property type="protein sequence ID" value="SFK57954.1"/>
    <property type="molecule type" value="Genomic_DNA"/>
</dbReference>
<dbReference type="RefSeq" id="WP_093520275.1">
    <property type="nucleotide sequence ID" value="NZ_FOSK01000006.1"/>
</dbReference>
<dbReference type="PROSITE" id="PS51668">
    <property type="entry name" value="TSAA_2"/>
    <property type="match status" value="1"/>
</dbReference>
<protein>
    <submittedName>
        <fullName evidence="4">tRNA-Thr(GGU) m(6)t(6)A37 methyltransferase TsaA</fullName>
    </submittedName>
</protein>
<evidence type="ECO:0000313" key="5">
    <source>
        <dbReference type="Proteomes" id="UP000199598"/>
    </source>
</evidence>